<gene>
    <name evidence="1" type="ORF">KP79_PYT22138</name>
</gene>
<comment type="caution">
    <text evidence="1">The sequence shown here is derived from an EMBL/GenBank/DDBJ whole genome shotgun (WGS) entry which is preliminary data.</text>
</comment>
<organism evidence="1 2">
    <name type="scientific">Mizuhopecten yessoensis</name>
    <name type="common">Japanese scallop</name>
    <name type="synonym">Patinopecten yessoensis</name>
    <dbReference type="NCBI Taxonomy" id="6573"/>
    <lineage>
        <taxon>Eukaryota</taxon>
        <taxon>Metazoa</taxon>
        <taxon>Spiralia</taxon>
        <taxon>Lophotrochozoa</taxon>
        <taxon>Mollusca</taxon>
        <taxon>Bivalvia</taxon>
        <taxon>Autobranchia</taxon>
        <taxon>Pteriomorphia</taxon>
        <taxon>Pectinida</taxon>
        <taxon>Pectinoidea</taxon>
        <taxon>Pectinidae</taxon>
        <taxon>Mizuhopecten</taxon>
    </lineage>
</organism>
<dbReference type="Proteomes" id="UP000242188">
    <property type="component" value="Unassembled WGS sequence"/>
</dbReference>
<keyword evidence="2" id="KW-1185">Reference proteome</keyword>
<evidence type="ECO:0000313" key="1">
    <source>
        <dbReference type="EMBL" id="OWF55941.1"/>
    </source>
</evidence>
<dbReference type="AlphaFoldDB" id="A0A210R4V8"/>
<evidence type="ECO:0000313" key="2">
    <source>
        <dbReference type="Proteomes" id="UP000242188"/>
    </source>
</evidence>
<protein>
    <submittedName>
        <fullName evidence="1">Uncharacterized protein</fullName>
    </submittedName>
</protein>
<reference evidence="1 2" key="1">
    <citation type="journal article" date="2017" name="Nat. Ecol. Evol.">
        <title>Scallop genome provides insights into evolution of bilaterian karyotype and development.</title>
        <authorList>
            <person name="Wang S."/>
            <person name="Zhang J."/>
            <person name="Jiao W."/>
            <person name="Li J."/>
            <person name="Xun X."/>
            <person name="Sun Y."/>
            <person name="Guo X."/>
            <person name="Huan P."/>
            <person name="Dong B."/>
            <person name="Zhang L."/>
            <person name="Hu X."/>
            <person name="Sun X."/>
            <person name="Wang J."/>
            <person name="Zhao C."/>
            <person name="Wang Y."/>
            <person name="Wang D."/>
            <person name="Huang X."/>
            <person name="Wang R."/>
            <person name="Lv J."/>
            <person name="Li Y."/>
            <person name="Zhang Z."/>
            <person name="Liu B."/>
            <person name="Lu W."/>
            <person name="Hui Y."/>
            <person name="Liang J."/>
            <person name="Zhou Z."/>
            <person name="Hou R."/>
            <person name="Li X."/>
            <person name="Liu Y."/>
            <person name="Li H."/>
            <person name="Ning X."/>
            <person name="Lin Y."/>
            <person name="Zhao L."/>
            <person name="Xing Q."/>
            <person name="Dou J."/>
            <person name="Li Y."/>
            <person name="Mao J."/>
            <person name="Guo H."/>
            <person name="Dou H."/>
            <person name="Li T."/>
            <person name="Mu C."/>
            <person name="Jiang W."/>
            <person name="Fu Q."/>
            <person name="Fu X."/>
            <person name="Miao Y."/>
            <person name="Liu J."/>
            <person name="Yu Q."/>
            <person name="Li R."/>
            <person name="Liao H."/>
            <person name="Li X."/>
            <person name="Kong Y."/>
            <person name="Jiang Z."/>
            <person name="Chourrout D."/>
            <person name="Li R."/>
            <person name="Bao Z."/>
        </authorList>
    </citation>
    <scope>NUCLEOTIDE SEQUENCE [LARGE SCALE GENOMIC DNA]</scope>
    <source>
        <strain evidence="1 2">PY_sf001</strain>
    </source>
</reference>
<name>A0A210R4V8_MIZYE</name>
<dbReference type="EMBL" id="NEDP02000428">
    <property type="protein sequence ID" value="OWF55941.1"/>
    <property type="molecule type" value="Genomic_DNA"/>
</dbReference>
<sequence>MAQHRYIQLKTSMNTYFADNVKENLLHLREKASGYVQGPSQYMNLNWYEICRGLESRGLIGTFNLGVLKEIIEDMPIGESALRDLIDSAEIDISNMAGQ</sequence>
<proteinExistence type="predicted"/>
<accession>A0A210R4V8</accession>